<protein>
    <submittedName>
        <fullName evidence="1">Carboxypeptidase regulatory-like domain-containing protein</fullName>
    </submittedName>
</protein>
<dbReference type="GO" id="GO:0004180">
    <property type="term" value="F:carboxypeptidase activity"/>
    <property type="evidence" value="ECO:0007669"/>
    <property type="project" value="UniProtKB-KW"/>
</dbReference>
<evidence type="ECO:0000313" key="1">
    <source>
        <dbReference type="EMBL" id="KAA2218819.1"/>
    </source>
</evidence>
<comment type="caution">
    <text evidence="1">The sequence shown here is derived from an EMBL/GenBank/DDBJ whole genome shotgun (WGS) entry which is preliminary data.</text>
</comment>
<dbReference type="Gene3D" id="2.60.40.1120">
    <property type="entry name" value="Carboxypeptidase-like, regulatory domain"/>
    <property type="match status" value="1"/>
</dbReference>
<dbReference type="AlphaFoldDB" id="A0A5B2TX09"/>
<dbReference type="Proteomes" id="UP000323188">
    <property type="component" value="Unassembled WGS sequence"/>
</dbReference>
<name>A0A5B2TX09_9FLAO</name>
<keyword evidence="1" id="KW-0378">Hydrolase</keyword>
<sequence length="106" mass="12329">MFLLLISCGSKPNDFYQGLVMDKNGNLIENVSIFEEYDTENRLKTNKKGYFKLNRTSDRIQSLVFVKEGFKTDTIPTVWAQHGEKLNYQFIKNDTTVVRLKTVKSK</sequence>
<dbReference type="InterPro" id="IPR008969">
    <property type="entry name" value="CarboxyPept-like_regulatory"/>
</dbReference>
<keyword evidence="1" id="KW-0645">Protease</keyword>
<gene>
    <name evidence="1" type="ORF">F0361_04115</name>
</gene>
<accession>A0A5B2TX09</accession>
<proteinExistence type="predicted"/>
<dbReference type="EMBL" id="VUOE01000001">
    <property type="protein sequence ID" value="KAA2218819.1"/>
    <property type="molecule type" value="Genomic_DNA"/>
</dbReference>
<organism evidence="1 2">
    <name type="scientific">Maribacter flavus</name>
    <dbReference type="NCBI Taxonomy" id="1658664"/>
    <lineage>
        <taxon>Bacteria</taxon>
        <taxon>Pseudomonadati</taxon>
        <taxon>Bacteroidota</taxon>
        <taxon>Flavobacteriia</taxon>
        <taxon>Flavobacteriales</taxon>
        <taxon>Flavobacteriaceae</taxon>
        <taxon>Maribacter</taxon>
    </lineage>
</organism>
<dbReference type="SUPFAM" id="SSF49464">
    <property type="entry name" value="Carboxypeptidase regulatory domain-like"/>
    <property type="match status" value="1"/>
</dbReference>
<reference evidence="1 2" key="1">
    <citation type="submission" date="2019-09" db="EMBL/GenBank/DDBJ databases">
        <authorList>
            <person name="Khan S.A."/>
            <person name="Jeon C.O."/>
            <person name="Chun B.H."/>
            <person name="Jeong S.E."/>
        </authorList>
    </citation>
    <scope>NUCLEOTIDE SEQUENCE [LARGE SCALE GENOMIC DNA]</scope>
    <source>
        <strain evidence="1 2">KCTC 42508</strain>
    </source>
</reference>
<evidence type="ECO:0000313" key="2">
    <source>
        <dbReference type="Proteomes" id="UP000323188"/>
    </source>
</evidence>
<keyword evidence="1" id="KW-0121">Carboxypeptidase</keyword>